<dbReference type="CDD" id="cd00531">
    <property type="entry name" value="NTF2_like"/>
    <property type="match status" value="1"/>
</dbReference>
<evidence type="ECO:0000313" key="3">
    <source>
        <dbReference type="Proteomes" id="UP001183809"/>
    </source>
</evidence>
<comment type="caution">
    <text evidence="2">The sequence shown here is derived from an EMBL/GenBank/DDBJ whole genome shotgun (WGS) entry which is preliminary data.</text>
</comment>
<protein>
    <submittedName>
        <fullName evidence="2">Nuclear transport factor 2 family protein</fullName>
    </submittedName>
</protein>
<keyword evidence="3" id="KW-1185">Reference proteome</keyword>
<proteinExistence type="predicted"/>
<dbReference type="InterPro" id="IPR032710">
    <property type="entry name" value="NTF2-like_dom_sf"/>
</dbReference>
<name>A0ABU2U7Z1_9ACTN</name>
<dbReference type="Gene3D" id="3.10.450.50">
    <property type="match status" value="1"/>
</dbReference>
<sequence>MSDISEVIARLEQVETELALRRAAHQYCVAGDLRDLELWRGVWTPDAVWELSPDMVFTGIEAICETVERQWQMFPAMSHGTVNLDVDVEAATGRSDVIVHIQLQDTTWVTGGATYLDEYRRHDGAWRIARRTVTRTFNVGPIPNWGPPGER</sequence>
<dbReference type="EMBL" id="JAVREY010000105">
    <property type="protein sequence ID" value="MDT0469355.1"/>
    <property type="molecule type" value="Genomic_DNA"/>
</dbReference>
<dbReference type="Pfam" id="PF13577">
    <property type="entry name" value="SnoaL_4"/>
    <property type="match status" value="1"/>
</dbReference>
<accession>A0ABU2U7Z1</accession>
<reference evidence="3" key="1">
    <citation type="submission" date="2023-07" db="EMBL/GenBank/DDBJ databases">
        <title>30 novel species of actinomycetes from the DSMZ collection.</title>
        <authorList>
            <person name="Nouioui I."/>
        </authorList>
    </citation>
    <scope>NUCLEOTIDE SEQUENCE [LARGE SCALE GENOMIC DNA]</scope>
    <source>
        <strain evidence="3">DSM 41699</strain>
    </source>
</reference>
<dbReference type="RefSeq" id="WP_311700785.1">
    <property type="nucleotide sequence ID" value="NZ_JAVREY010000105.1"/>
</dbReference>
<feature type="domain" description="SnoaL-like" evidence="1">
    <location>
        <begin position="13"/>
        <end position="132"/>
    </location>
</feature>
<dbReference type="SUPFAM" id="SSF54427">
    <property type="entry name" value="NTF2-like"/>
    <property type="match status" value="1"/>
</dbReference>
<evidence type="ECO:0000259" key="1">
    <source>
        <dbReference type="Pfam" id="PF13577"/>
    </source>
</evidence>
<evidence type="ECO:0000313" key="2">
    <source>
        <dbReference type="EMBL" id="MDT0469355.1"/>
    </source>
</evidence>
<organism evidence="2 3">
    <name type="scientific">Streptomyces gibsoniae</name>
    <dbReference type="NCBI Taxonomy" id="3075529"/>
    <lineage>
        <taxon>Bacteria</taxon>
        <taxon>Bacillati</taxon>
        <taxon>Actinomycetota</taxon>
        <taxon>Actinomycetes</taxon>
        <taxon>Kitasatosporales</taxon>
        <taxon>Streptomycetaceae</taxon>
        <taxon>Streptomyces</taxon>
    </lineage>
</organism>
<dbReference type="InterPro" id="IPR037401">
    <property type="entry name" value="SnoaL-like"/>
</dbReference>
<gene>
    <name evidence="2" type="ORF">RM764_41440</name>
</gene>
<dbReference type="Proteomes" id="UP001183809">
    <property type="component" value="Unassembled WGS sequence"/>
</dbReference>